<dbReference type="SMART" id="SM00181">
    <property type="entry name" value="EGF"/>
    <property type="match status" value="2"/>
</dbReference>
<feature type="region of interest" description="Disordered" evidence="9">
    <location>
        <begin position="1164"/>
        <end position="1194"/>
    </location>
</feature>
<dbReference type="Pfam" id="PF21788">
    <property type="entry name" value="TNP-like_GBD"/>
    <property type="match status" value="1"/>
</dbReference>
<reference evidence="12" key="1">
    <citation type="submission" date="2022-11" db="UniProtKB">
        <authorList>
            <consortium name="EnsemblMetazoa"/>
        </authorList>
    </citation>
    <scope>IDENTIFICATION</scope>
</reference>
<dbReference type="PANTHER" id="PTHR47333:SF4">
    <property type="entry name" value="EGF-LIKE DOMAIN-CONTAINING PROTEIN"/>
    <property type="match status" value="1"/>
</dbReference>
<dbReference type="PROSITE" id="PS00010">
    <property type="entry name" value="ASX_HYDROXYL"/>
    <property type="match status" value="1"/>
</dbReference>
<evidence type="ECO:0000256" key="8">
    <source>
        <dbReference type="SAM" id="Coils"/>
    </source>
</evidence>
<dbReference type="InterPro" id="IPR001881">
    <property type="entry name" value="EGF-like_Ca-bd_dom"/>
</dbReference>
<feature type="domain" description="EGF-like" evidence="11">
    <location>
        <begin position="197"/>
        <end position="233"/>
    </location>
</feature>
<dbReference type="PROSITE" id="PS01187">
    <property type="entry name" value="EGF_CA"/>
    <property type="match status" value="1"/>
</dbReference>
<accession>A0A914AG98</accession>
<comment type="subcellular location">
    <subcellularLocation>
        <location evidence="1">Secreted</location>
    </subcellularLocation>
</comment>
<dbReference type="InterPro" id="IPR026823">
    <property type="entry name" value="cEGF"/>
</dbReference>
<organism evidence="12 13">
    <name type="scientific">Patiria miniata</name>
    <name type="common">Bat star</name>
    <name type="synonym">Asterina miniata</name>
    <dbReference type="NCBI Taxonomy" id="46514"/>
    <lineage>
        <taxon>Eukaryota</taxon>
        <taxon>Metazoa</taxon>
        <taxon>Echinodermata</taxon>
        <taxon>Eleutherozoa</taxon>
        <taxon>Asterozoa</taxon>
        <taxon>Asteroidea</taxon>
        <taxon>Valvatacea</taxon>
        <taxon>Valvatida</taxon>
        <taxon>Asterinidae</taxon>
        <taxon>Patiria</taxon>
    </lineage>
</organism>
<feature type="region of interest" description="Disordered" evidence="9">
    <location>
        <begin position="581"/>
        <end position="601"/>
    </location>
</feature>
<evidence type="ECO:0000256" key="3">
    <source>
        <dbReference type="ARBA" id="ARBA00022536"/>
    </source>
</evidence>
<feature type="domain" description="EGF-like calcium-binding" evidence="10">
    <location>
        <begin position="234"/>
        <end position="273"/>
    </location>
</feature>
<sequence>MADFLVGQTRRTWRVLTGNLKALRSAYGLTQLLLCTLVLAGTVLGDEIDGDPEGRRVKRAVQTNVRGLHVCRSQGRYICCPGWKPNPGSGLCLTPVCRGSCGEGACSAPNTCTRCQQTAYGTTTCQRTAPAYTRTSYPVHPYSQTQYAPMSRQTSQPVSAPRYGTGYQTSGIQGYQTHSQQGYQTGPSYSTSAGRNSCSNSGCRYACGSTATGAISCTCPPGYMLASDRRSCRDVDECSRYSSLCQQNCRNTLGGYRCSCSTGNLMSNRRTCSDNRGCSTCIGGMPAPGPVTLPGNPTCPAGFQLQRTAQGGRCVEQGPIIQDQSRMNQHKDCLLGVCRLCGESRTQQKGRNPLLKEQFAVDIKAAFDIAVADDVIGIHPPYVCKPCELKLRRWKENRAKRKQAVCNINIAIFANSSCDRCTGEVVVTLDAHRTTAEKFSLMVWKGDDRVKIFKVDEMGNPIVFFTILANFSWVLNICGITCKSDHPLCKDVPEFLGLEDTFIMCSKLDGMHACLGNPDFPELVASKCGSEGQVPTKVTNNDVVVDGTVRHKNCLLLVQFSRTRCNYCKIHRGDLASATSRLMGKQQRSGSASSNAPNISLSKQQLQEKVVDLQSDRRNLLRRNAALETRISSMMEEESIHLTPLQEKGMEEAFDNLDQTLTNDLLGEDTPARLLWEQQKSAVAKGKQMRWHPAVIRWCIAMHTKSASAYNLMRGSGFLQLPHPSTLHRYTHFADPKIGFNSALLNRVVVENNISGNPEESQNVCLLFDEMKVKSGLVYSVRSGQIVGFTDVGDIANEISRFDKRCRGEEESELASHVLVIMVRGIDSSLHSPVAMYPTTGVTSEQLYPCLWECVRYVETAGMAVRAFVADGASSNRKFYRLHSGCLHDKSPSLIYATANPVDPSRKIFFICDVPHLLKTTRNNFENSGYNNNTRKLFYNKQQIKWTHLLELYEWDAGLKRTSPGLRMLHKVSYEHLHLTPSLRMRVYLAAQVLSSTVANALESLGQVGTASTVKFIRMFDQFFDCLNVSNLNQGRRTRKPALAPYTSVDDWRFKWLKEDFLGFLREWQSEVQALPDLDDITRKKMCLSTETLDGLRITVHSFVELANVLLSSTNIKFLLSEKLNQDPLEEYFSKQRGSGGSWDNPTVEQFSHNMLALHVASSCTKASKRGNVRKQNQDDSGYKIDSTPLPKRK</sequence>
<evidence type="ECO:0000313" key="13">
    <source>
        <dbReference type="Proteomes" id="UP000887568"/>
    </source>
</evidence>
<dbReference type="Pfam" id="PF21787">
    <property type="entry name" value="TNP-like_RNaseH_N"/>
    <property type="match status" value="1"/>
</dbReference>
<name>A0A914AG98_PATMI</name>
<feature type="coiled-coil region" evidence="8">
    <location>
        <begin position="603"/>
        <end position="637"/>
    </location>
</feature>
<dbReference type="InterPro" id="IPR052080">
    <property type="entry name" value="vWF_C/EGF_Fibrillin"/>
</dbReference>
<keyword evidence="4" id="KW-0732">Signal</keyword>
<dbReference type="Pfam" id="PF12662">
    <property type="entry name" value="cEGF"/>
    <property type="match status" value="1"/>
</dbReference>
<keyword evidence="8" id="KW-0175">Coiled coil</keyword>
<dbReference type="CDD" id="cd00054">
    <property type="entry name" value="EGF_CA"/>
    <property type="match status" value="1"/>
</dbReference>
<keyword evidence="13" id="KW-1185">Reference proteome</keyword>
<dbReference type="Gene3D" id="2.10.25.10">
    <property type="entry name" value="Laminin"/>
    <property type="match status" value="3"/>
</dbReference>
<dbReference type="InterPro" id="IPR048366">
    <property type="entry name" value="TNP-like_GBD"/>
</dbReference>
<dbReference type="InterPro" id="IPR000152">
    <property type="entry name" value="EGF-type_Asp/Asn_hydroxyl_site"/>
</dbReference>
<proteinExistence type="predicted"/>
<evidence type="ECO:0000259" key="11">
    <source>
        <dbReference type="SMART" id="SM00181"/>
    </source>
</evidence>
<evidence type="ECO:0000256" key="2">
    <source>
        <dbReference type="ARBA" id="ARBA00022525"/>
    </source>
</evidence>
<keyword evidence="7" id="KW-0325">Glycoprotein</keyword>
<evidence type="ECO:0000256" key="7">
    <source>
        <dbReference type="ARBA" id="ARBA00023180"/>
    </source>
</evidence>
<dbReference type="RefSeq" id="XP_038062541.1">
    <property type="nucleotide sequence ID" value="XM_038206613.1"/>
</dbReference>
<feature type="compositionally biased region" description="Polar residues" evidence="9">
    <location>
        <begin position="586"/>
        <end position="601"/>
    </location>
</feature>
<evidence type="ECO:0000256" key="6">
    <source>
        <dbReference type="ARBA" id="ARBA00023157"/>
    </source>
</evidence>
<dbReference type="PANTHER" id="PTHR47333">
    <property type="entry name" value="VON WILLEBRAND FACTOR C AND EGF DOMAIN-CONTAINING PROTEIN"/>
    <property type="match status" value="1"/>
</dbReference>
<feature type="domain" description="EGF-like" evidence="11">
    <location>
        <begin position="237"/>
        <end position="273"/>
    </location>
</feature>
<dbReference type="GO" id="GO:0005576">
    <property type="term" value="C:extracellular region"/>
    <property type="evidence" value="ECO:0007669"/>
    <property type="project" value="UniProtKB-SubCell"/>
</dbReference>
<evidence type="ECO:0000256" key="4">
    <source>
        <dbReference type="ARBA" id="ARBA00022729"/>
    </source>
</evidence>
<dbReference type="EnsemblMetazoa" id="XM_038206613.1">
    <property type="protein sequence ID" value="XP_038062541.1"/>
    <property type="gene ID" value="LOC119733033"/>
</dbReference>
<evidence type="ECO:0000256" key="9">
    <source>
        <dbReference type="SAM" id="MobiDB-lite"/>
    </source>
</evidence>
<evidence type="ECO:0000259" key="10">
    <source>
        <dbReference type="SMART" id="SM00179"/>
    </source>
</evidence>
<dbReference type="Proteomes" id="UP000887568">
    <property type="component" value="Unplaced"/>
</dbReference>
<dbReference type="GeneID" id="119733033"/>
<keyword evidence="3" id="KW-0245">EGF-like domain</keyword>
<dbReference type="OrthoDB" id="2441813at2759"/>
<evidence type="ECO:0000256" key="5">
    <source>
        <dbReference type="ARBA" id="ARBA00022737"/>
    </source>
</evidence>
<dbReference type="InterPro" id="IPR000742">
    <property type="entry name" value="EGF"/>
</dbReference>
<evidence type="ECO:0000313" key="12">
    <source>
        <dbReference type="EnsemblMetazoa" id="XP_038062541.1"/>
    </source>
</evidence>
<dbReference type="SMART" id="SM00179">
    <property type="entry name" value="EGF_CA"/>
    <property type="match status" value="1"/>
</dbReference>
<evidence type="ECO:0000256" key="1">
    <source>
        <dbReference type="ARBA" id="ARBA00004613"/>
    </source>
</evidence>
<dbReference type="FunFam" id="2.10.25.10:FF:000037">
    <property type="entry name" value="Signal peptide, CUB domain and EGF-like domain-containing 2"/>
    <property type="match status" value="1"/>
</dbReference>
<keyword evidence="5" id="KW-0677">Repeat</keyword>
<protein>
    <recommendedName>
        <fullName evidence="14">Transposable element P transposase</fullName>
    </recommendedName>
</protein>
<keyword evidence="2" id="KW-0964">Secreted</keyword>
<evidence type="ECO:0008006" key="14">
    <source>
        <dbReference type="Google" id="ProtNLM"/>
    </source>
</evidence>
<dbReference type="SUPFAM" id="SSF57196">
    <property type="entry name" value="EGF/Laminin"/>
    <property type="match status" value="2"/>
</dbReference>
<dbReference type="InterPro" id="IPR018097">
    <property type="entry name" value="EGF_Ca-bd_CS"/>
</dbReference>
<keyword evidence="6" id="KW-1015">Disulfide bond</keyword>
<dbReference type="InterPro" id="IPR048365">
    <property type="entry name" value="TNP-like_RNaseH_N"/>
</dbReference>
<dbReference type="GO" id="GO:0005509">
    <property type="term" value="F:calcium ion binding"/>
    <property type="evidence" value="ECO:0007669"/>
    <property type="project" value="InterPro"/>
</dbReference>
<dbReference type="AlphaFoldDB" id="A0A914AG98"/>